<evidence type="ECO:0000256" key="1">
    <source>
        <dbReference type="SAM" id="MobiDB-lite"/>
    </source>
</evidence>
<sequence length="135" mass="15471">MPHFRLDLSTKLKPSSSQARSLRSDRARTRLGRYVVTVLSQNVDTPGIHALSYLPRAMAKPSFFSHHSKPLVKLYDNKRLESKTAQRDQKGKINVKFPRINVKFPKIITKIGKIRVSPFLSYDGLRAEGERRKPT</sequence>
<organism evidence="2 3">
    <name type="scientific">Brassica cretica</name>
    <name type="common">Mustard</name>
    <dbReference type="NCBI Taxonomy" id="69181"/>
    <lineage>
        <taxon>Eukaryota</taxon>
        <taxon>Viridiplantae</taxon>
        <taxon>Streptophyta</taxon>
        <taxon>Embryophyta</taxon>
        <taxon>Tracheophyta</taxon>
        <taxon>Spermatophyta</taxon>
        <taxon>Magnoliopsida</taxon>
        <taxon>eudicotyledons</taxon>
        <taxon>Gunneridae</taxon>
        <taxon>Pentapetalae</taxon>
        <taxon>rosids</taxon>
        <taxon>malvids</taxon>
        <taxon>Brassicales</taxon>
        <taxon>Brassicaceae</taxon>
        <taxon>Brassiceae</taxon>
        <taxon>Brassica</taxon>
    </lineage>
</organism>
<accession>A0A8S9SHL4</accession>
<gene>
    <name evidence="2" type="ORF">F2Q69_00034463</name>
</gene>
<feature type="compositionally biased region" description="Polar residues" evidence="1">
    <location>
        <begin position="12"/>
        <end position="21"/>
    </location>
</feature>
<dbReference type="AlphaFoldDB" id="A0A8S9SHL4"/>
<feature type="compositionally biased region" description="Basic and acidic residues" evidence="1">
    <location>
        <begin position="1"/>
        <end position="10"/>
    </location>
</feature>
<evidence type="ECO:0000313" key="3">
    <source>
        <dbReference type="Proteomes" id="UP000712600"/>
    </source>
</evidence>
<comment type="caution">
    <text evidence="2">The sequence shown here is derived from an EMBL/GenBank/DDBJ whole genome shotgun (WGS) entry which is preliminary data.</text>
</comment>
<feature type="region of interest" description="Disordered" evidence="1">
    <location>
        <begin position="1"/>
        <end position="24"/>
    </location>
</feature>
<reference evidence="2" key="1">
    <citation type="submission" date="2019-12" db="EMBL/GenBank/DDBJ databases">
        <title>Genome sequencing and annotation of Brassica cretica.</title>
        <authorList>
            <person name="Studholme D.J."/>
            <person name="Sarris P."/>
        </authorList>
    </citation>
    <scope>NUCLEOTIDE SEQUENCE</scope>
    <source>
        <strain evidence="2">PFS-109/04</strain>
        <tissue evidence="2">Leaf</tissue>
    </source>
</reference>
<dbReference type="EMBL" id="QGKX02000004">
    <property type="protein sequence ID" value="KAF3599463.1"/>
    <property type="molecule type" value="Genomic_DNA"/>
</dbReference>
<proteinExistence type="predicted"/>
<name>A0A8S9SHL4_BRACR</name>
<evidence type="ECO:0000313" key="2">
    <source>
        <dbReference type="EMBL" id="KAF3599463.1"/>
    </source>
</evidence>
<protein>
    <submittedName>
        <fullName evidence="2">Uncharacterized protein</fullName>
    </submittedName>
</protein>
<dbReference type="Proteomes" id="UP000712600">
    <property type="component" value="Unassembled WGS sequence"/>
</dbReference>